<feature type="region of interest" description="Disordered" evidence="2">
    <location>
        <begin position="2586"/>
        <end position="2636"/>
    </location>
</feature>
<dbReference type="PROSITE" id="PS50297">
    <property type="entry name" value="ANK_REP_REGION"/>
    <property type="match status" value="1"/>
</dbReference>
<evidence type="ECO:0000313" key="3">
    <source>
        <dbReference type="EMBL" id="KAA0154756.1"/>
    </source>
</evidence>
<comment type="caution">
    <text evidence="3">The sequence shown here is derived from an EMBL/GenBank/DDBJ whole genome shotgun (WGS) entry which is preliminary data.</text>
</comment>
<feature type="compositionally biased region" description="Low complexity" evidence="2">
    <location>
        <begin position="2611"/>
        <end position="2627"/>
    </location>
</feature>
<feature type="compositionally biased region" description="Basic and acidic residues" evidence="2">
    <location>
        <begin position="933"/>
        <end position="944"/>
    </location>
</feature>
<keyword evidence="4" id="KW-1185">Reference proteome</keyword>
<evidence type="ECO:0000256" key="2">
    <source>
        <dbReference type="SAM" id="MobiDB-lite"/>
    </source>
</evidence>
<feature type="compositionally biased region" description="Gly residues" evidence="2">
    <location>
        <begin position="2978"/>
        <end position="2988"/>
    </location>
</feature>
<dbReference type="Pfam" id="PF00023">
    <property type="entry name" value="Ank"/>
    <property type="match status" value="1"/>
</dbReference>
<dbReference type="PROSITE" id="PS50088">
    <property type="entry name" value="ANK_REPEAT"/>
    <property type="match status" value="1"/>
</dbReference>
<dbReference type="SUPFAM" id="SSF48403">
    <property type="entry name" value="Ankyrin repeat"/>
    <property type="match status" value="1"/>
</dbReference>
<reference evidence="3 4" key="1">
    <citation type="submission" date="2019-07" db="EMBL/GenBank/DDBJ databases">
        <title>Genomes of Cafeteria roenbergensis.</title>
        <authorList>
            <person name="Fischer M.G."/>
            <person name="Hackl T."/>
            <person name="Roman M."/>
        </authorList>
    </citation>
    <scope>NUCLEOTIDE SEQUENCE [LARGE SCALE GENOMIC DNA]</scope>
    <source>
        <strain evidence="3 4">BVI</strain>
    </source>
</reference>
<protein>
    <submittedName>
        <fullName evidence="3">Uncharacterized protein</fullName>
    </submittedName>
</protein>
<feature type="region of interest" description="Disordered" evidence="2">
    <location>
        <begin position="82"/>
        <end position="101"/>
    </location>
</feature>
<feature type="region of interest" description="Disordered" evidence="2">
    <location>
        <begin position="1586"/>
        <end position="1609"/>
    </location>
</feature>
<dbReference type="SMART" id="SM00248">
    <property type="entry name" value="ANK"/>
    <property type="match status" value="4"/>
</dbReference>
<feature type="region of interest" description="Disordered" evidence="2">
    <location>
        <begin position="1816"/>
        <end position="1845"/>
    </location>
</feature>
<dbReference type="InterPro" id="IPR002110">
    <property type="entry name" value="Ankyrin_rpt"/>
</dbReference>
<feature type="region of interest" description="Disordered" evidence="2">
    <location>
        <begin position="2360"/>
        <end position="2398"/>
    </location>
</feature>
<dbReference type="Proteomes" id="UP000323011">
    <property type="component" value="Unassembled WGS sequence"/>
</dbReference>
<keyword evidence="1" id="KW-0040">ANK repeat</keyword>
<sequence>MALVASAGHIPAGPGATGSSSPAARCLRRVLATASVSVLTDDAAADAVASGLRSGGCAGLLGDAAPAASPEERQQVRTLLVRQAARSRDRSAPPEPLTDDDLERRLLLVPAAEGASISVAAALDGAVDCDLAAPSATAPAAAAGAATSGSRFGPSDATLQAPRSPLPLLHATALAAVLPGTARFGAHQSERSVVAGGIARVALALGASPLAPAAVDLSASKRRHSDHTQLYEGAASDRLYAVCRFAAGVEVEQRLGLLVRPERFSSTHRGAALDDRVSACSHPVRDAVRRVCAEQRLPESVADAALAKASLLPPKGGASAERRGLLVDALEGAWADIVAELSFSSDGGGRLLDPRLGAEAAAFSAGRPVVGADATSGSSIGGTEAELATAGAGDGYVLGAGLTLNLTGAREALLLRRSAAMAGVDWAAMRSTKAVAALRAEVERTSAVASLASPLCPGDDPALPPPGPATAAAERAWLELARTGATSRPLGQGCPRDFARGARPGWQQRALKAALRRSLFLGVTPLQVAAMASSELPGFTAAVVRAVRQRASREGARGEAAGTLGASPLLLAAAANPTGPLAAAVAHAANCIEATEGHGASAAAAAAAADATPPTPSTPALAGAAAAAASAAGAAAAASGARPPVFLSSLTAAFGVNFDVGGWQSAGVVLTPLRVLLRRLLRQFCPQLAPKVASGSEVEARPEALAPWRLQLRWRLAGLPAAVAPLLEQLQGLAGGLGGLEAALNAAEYAVRAGLPSAREVPRNLRCSSAWAMNLSGLDAAAVAASLGLVGAAKSLIASGAVAAPHGLLRALVPRCEQAALLETLAPSASGLARAAAVAHQALTQVLPGGAEAAGAHSNAAAAELHAALNTAVRLRVDAAGCLALRDVALPLIVAAVSASHWADQQARAMVSEARGSPVPGWAGSDGDAEGAASREWEPAREPAEDGVAWDSKTSTEARSSVKSTPAWLLAQARRLASPGARLPGQALAAGPRLAPDASATLTSRNPLSARSGQCAPPLLACGVPKESLRQAMQPGLRPVAAAAAIASACAGSALWPAGLDPEEAEEAFAVAAASLGLVPHDDGTPVRPGTATSPRQEDAAAAVALARRGEADEEAVAPCDGTDLDVGAGGQEDQDAAFRTAGAVRMAAWLALGPAGHGWGAGGASLSCGGVDPAVRLWPTAAVQRARSSAAAAGPWPWLAGPSREAAVGMAWSAAAELLPALHSALRTAAKDDLGMTAAAAAACAQAAAAAGLGDSRQAILPDGGAEMRELLVSCQPPRHLRVPGRHPGWTMLHAGSLGPMYAALPMPLEADVPAPLLGLGGSAAGWAPLRASVAVPLVMRVPGAAAASASGGPGAASAGRASPDTLVADAPADRAAAPARNVFAAYALLARDAVAAVLASGVAEGWLPAVPKAASSASDLSAVVLSAAHDLTVDSVDSFGRTPLAYAAATANEEMVATLLAAGADPDGRSSEGLGPLLAASTLAALADGGAAGDADSVDDACAESWSPSAASRWSAPFAGLGIPASPLAAAVACCVREEAGGVMPMVLSDGVMMAFQAALAPEADRPLSVADYADGERAAALAAADGGSQRGGSIVDHGSGSGGSSVPARDAVSVAWLVATTLLEHRASADNPWAWVAPVRALLGDGWGRNEPETPFQSEDFRTARQAAMHLRTSPQLLALAACCAGSAPPDAAVALAAAAAWQAELSGRAALPGDASHAAVLSALAGLPHSAVHHHESSGLAPEHSTAHDVERALEKAYYTGQPARACQRGALPLQPNSARDAADSAVLFSLRFSPVGQAAVGFAAEWPRRMSEAEGGAGASGRSERTAGSSSALPPEQMPGRSPLLRQLLLAGFHRSAAFVAGECGEASGVGNVRASPAATQLCSAPRWGHASAVEIAAAVGDAATIKALFAGSGGAGARAASAAAVDPTARFWLPLAPKHCLAAPAYSRTAASILVRDNPTAAEEDGGGAYDEACEAARRSAAGGDGDGRWPDMPCPCALWLAARWGRLGALELLLERAVAIHGSASHPGALPLLPEAAARSASLGRSSPGALAHGRALTGPGAADIEARSGFTLVEAAVASGSEQCLAAVLRHAIASPPPPSSLSSSGPSGAMSPTGLPLLSVFGAAGIGRSPRKYRRLAAAAPDGPDDGTSRIPPLDAAWLVHSPLGVALRRGDFAAASLLIRAGARLSSPFVAAVTAEIAAAAADAAAAPASRLQPVSPPLPGFGTAISAAGQPAGFSPVSMASPGRQAGAARASVLGGPTHGAVWLHAAVDPLASALERDDAALLGLVLDHAWQAALSAAPASARRAVTAAPAGWESPDEAFAWTFPGAVGRRALARALCRVRLFRGSASSAAVPPWDPLHADSKPAAGSEGDDDEDEDGFGDSSHGIMSGKSSAELLKRSPGLWARELALGRICPTATEGWEGVLEASAAATIRRASAAVSGDGPSRFVPPPIAPDDAALFPPLDDADVSLPLSPRAASEALSKSDAAAAAARPRGFASTTVSNATEFASGQGAGRVAVAVAGAAASLRVRAFEHAGTSPDRRRLGLPAELLPTDVRPWRQWASVLDSDAGAGAGHGRFGAWQSSGPQASRDALDRAVRRSNAGDGSAAAASGESPWGTPPDEPVAVPAGSAVLDVLPVAARAPEALSWWSATSFDDPAAAQRARQAGEPSDPLPGALTVAEADARHEAAAAAAVAAHRAAFEQVAPRVFLSVRSSGRALQRSWLAALLAPTRQSAGHSVVSEAAFVIDAADLGGERCGPQTALAASAAACLFAVGPDRAPGALAGADGWHLLGTAIQARVPELARIVLACGQRFLDPSVPLEQPAAAPRAHDPSASASLSRAASRHSLPRTRSAAALVAALGKDHADSDPLAAAGRLMERWAHGHGCTVASLAAAAMLATLQSLGDCPATPTGSTGMCELDADWTATRSTVRERAAEVELRRQAAELARGLDGGLRSEAADSQAGGDSSGGGDGGGSASADGALRRENEGARAAAAAASREAEAESKAAVRAANAEDAAAHTRFLEAEQRIGGAATVALDGFAASTTPESRRRGAADALVAALDDCATALRAASGTLVDGGAAGAGGVVAVIAAEGLLPPPRSTFADALVADPSAAAALAGMALLAHSDEEASAGWLGAAVKPLVAALEAATRFAGGNSLFAVTTVSGDAHGAGGADAPLRNTPPFDVLALASGGVPLLRSVLWPLGCVRYLPLKPAASAAQVVDSEASGLTATNGALEATLPPMPADGDACASAAFAEPLLRGMIGRIVPHDAAMEREVDAIRAVIRGEEGRRREASHIQLGRHVVEALSARQAAALADPWAPGTPLLPST</sequence>
<dbReference type="Gene3D" id="1.25.40.20">
    <property type="entry name" value="Ankyrin repeat-containing domain"/>
    <property type="match status" value="1"/>
</dbReference>
<feature type="region of interest" description="Disordered" evidence="2">
    <location>
        <begin position="2963"/>
        <end position="3010"/>
    </location>
</feature>
<feature type="region of interest" description="Disordered" evidence="2">
    <location>
        <begin position="2835"/>
        <end position="2859"/>
    </location>
</feature>
<feature type="compositionally biased region" description="Acidic residues" evidence="2">
    <location>
        <begin position="2380"/>
        <end position="2390"/>
    </location>
</feature>
<feature type="region of interest" description="Disordered" evidence="2">
    <location>
        <begin position="915"/>
        <end position="958"/>
    </location>
</feature>
<evidence type="ECO:0000313" key="4">
    <source>
        <dbReference type="Proteomes" id="UP000323011"/>
    </source>
</evidence>
<name>A0A5A8CNR6_CAFRO</name>
<dbReference type="InterPro" id="IPR036770">
    <property type="entry name" value="Ankyrin_rpt-contain_sf"/>
</dbReference>
<gene>
    <name evidence="3" type="ORF">FNF29_02285</name>
</gene>
<accession>A0A5A8CNR6</accession>
<organism evidence="3 4">
    <name type="scientific">Cafeteria roenbergensis</name>
    <name type="common">Marine flagellate</name>
    <dbReference type="NCBI Taxonomy" id="33653"/>
    <lineage>
        <taxon>Eukaryota</taxon>
        <taxon>Sar</taxon>
        <taxon>Stramenopiles</taxon>
        <taxon>Bigyra</taxon>
        <taxon>Opalozoa</taxon>
        <taxon>Bicosoecida</taxon>
        <taxon>Cafeteriaceae</taxon>
        <taxon>Cafeteria</taxon>
    </lineage>
</organism>
<feature type="repeat" description="ANK" evidence="1">
    <location>
        <begin position="1441"/>
        <end position="1473"/>
    </location>
</feature>
<evidence type="ECO:0000256" key="1">
    <source>
        <dbReference type="PROSITE-ProRule" id="PRU00023"/>
    </source>
</evidence>
<proteinExistence type="predicted"/>
<dbReference type="EMBL" id="VLTN01000010">
    <property type="protein sequence ID" value="KAA0154756.1"/>
    <property type="molecule type" value="Genomic_DNA"/>
</dbReference>
<feature type="compositionally biased region" description="Low complexity" evidence="2">
    <location>
        <begin position="921"/>
        <end position="932"/>
    </location>
</feature>
<feature type="region of interest" description="Disordered" evidence="2">
    <location>
        <begin position="1"/>
        <end position="22"/>
    </location>
</feature>